<feature type="non-terminal residue" evidence="1">
    <location>
        <position position="102"/>
    </location>
</feature>
<proteinExistence type="predicted"/>
<comment type="caution">
    <text evidence="1">The sequence shown here is derived from an EMBL/GenBank/DDBJ whole genome shotgun (WGS) entry which is preliminary data.</text>
</comment>
<reference evidence="1" key="1">
    <citation type="submission" date="2021-02" db="EMBL/GenBank/DDBJ databases">
        <authorList>
            <person name="Nowell W R."/>
        </authorList>
    </citation>
    <scope>NUCLEOTIDE SEQUENCE</scope>
</reference>
<protein>
    <recommendedName>
        <fullName evidence="3">Transposase</fullName>
    </recommendedName>
</protein>
<dbReference type="PANTHER" id="PTHR46068">
    <property type="entry name" value="PROTEIN CBG27172"/>
    <property type="match status" value="1"/>
</dbReference>
<dbReference type="EMBL" id="CAJNRG010003204">
    <property type="protein sequence ID" value="CAF2054397.1"/>
    <property type="molecule type" value="Genomic_DNA"/>
</dbReference>
<accession>A0A816PZI9</accession>
<sequence length="102" mass="12150">MELGISATRVRRILKIDLGLKPYKKVIESSLSDDQKIKRKQFANWIRNNFRKEETMRILFSDEKFFEIDGVYNSQNDRVWAVDRADADEKGGIQQRRKFPQK</sequence>
<dbReference type="PANTHER" id="PTHR46068:SF1">
    <property type="entry name" value="TRANSPOSASE IS30-LIKE HTH DOMAIN-CONTAINING PROTEIN"/>
    <property type="match status" value="1"/>
</dbReference>
<dbReference type="AlphaFoldDB" id="A0A816PZI9"/>
<dbReference type="Proteomes" id="UP000663887">
    <property type="component" value="Unassembled WGS sequence"/>
</dbReference>
<gene>
    <name evidence="1" type="ORF">XDN619_LOCUS9350</name>
</gene>
<dbReference type="InterPro" id="IPR036397">
    <property type="entry name" value="RNaseH_sf"/>
</dbReference>
<evidence type="ECO:0000313" key="2">
    <source>
        <dbReference type="Proteomes" id="UP000663887"/>
    </source>
</evidence>
<dbReference type="Gene3D" id="3.30.420.10">
    <property type="entry name" value="Ribonuclease H-like superfamily/Ribonuclease H"/>
    <property type="match status" value="1"/>
</dbReference>
<evidence type="ECO:0008006" key="3">
    <source>
        <dbReference type="Google" id="ProtNLM"/>
    </source>
</evidence>
<dbReference type="GO" id="GO:0003676">
    <property type="term" value="F:nucleic acid binding"/>
    <property type="evidence" value="ECO:0007669"/>
    <property type="project" value="InterPro"/>
</dbReference>
<name>A0A816PZI9_9BILA</name>
<evidence type="ECO:0000313" key="1">
    <source>
        <dbReference type="EMBL" id="CAF2054397.1"/>
    </source>
</evidence>
<organism evidence="1 2">
    <name type="scientific">Rotaria magnacalcarata</name>
    <dbReference type="NCBI Taxonomy" id="392030"/>
    <lineage>
        <taxon>Eukaryota</taxon>
        <taxon>Metazoa</taxon>
        <taxon>Spiralia</taxon>
        <taxon>Gnathifera</taxon>
        <taxon>Rotifera</taxon>
        <taxon>Eurotatoria</taxon>
        <taxon>Bdelloidea</taxon>
        <taxon>Philodinida</taxon>
        <taxon>Philodinidae</taxon>
        <taxon>Rotaria</taxon>
    </lineage>
</organism>